<comment type="caution">
    <text evidence="2">The sequence shown here is derived from an EMBL/GenBank/DDBJ whole genome shotgun (WGS) entry which is preliminary data.</text>
</comment>
<gene>
    <name evidence="2" type="ORF">DFH08DRAFT_755182</name>
</gene>
<keyword evidence="3" id="KW-1185">Reference proteome</keyword>
<organism evidence="2 3">
    <name type="scientific">Mycena albidolilacea</name>
    <dbReference type="NCBI Taxonomy" id="1033008"/>
    <lineage>
        <taxon>Eukaryota</taxon>
        <taxon>Fungi</taxon>
        <taxon>Dikarya</taxon>
        <taxon>Basidiomycota</taxon>
        <taxon>Agaricomycotina</taxon>
        <taxon>Agaricomycetes</taxon>
        <taxon>Agaricomycetidae</taxon>
        <taxon>Agaricales</taxon>
        <taxon>Marasmiineae</taxon>
        <taxon>Mycenaceae</taxon>
        <taxon>Mycena</taxon>
    </lineage>
</organism>
<feature type="region of interest" description="Disordered" evidence="1">
    <location>
        <begin position="1"/>
        <end position="30"/>
    </location>
</feature>
<name>A0AAD7EEP6_9AGAR</name>
<sequence>MNNPPPDSAESTIPRNLESPPLGSAMFSDSQGFTVSGGTFTNITHHHAASVPSDRSPVSTRMIPLEDIDLRHEIRVDEDTGVVERVAVRRVYSARVEGRKSKFTVAIYQGDGAKEEWRRNIAKYTAIRHPNIIQIYGAASSCGIHATLFHDDLVPFQQYVDTYRYSHFATAYFYACRCLDFSAASYHVHYTSQLSLIWGNYTAWIRRSSGQLCAELVPPCTPQPELYYPGETRFHRISSASDTDLVVIESLTMYDYHNICFTNLSQFQTISISASMTVKPGTIVSRSPGHPLEDPVEIAYAPNMETFFYSRQTSDGMRGVAMEDGWTQFKSDDVFNGMIKLWIWFPPDCGQWLSQANHIFRHLRIQSNFEDYVFVHGMYFMLEVPGTREEPPAGFLFLCPLEDFKTSPSSFQWPDSPAFWSLDPSGDDQLALEEATRLGFPAFRCITKLRGKSWEASVYEGLRKFHLAKGFDPDTQDLARHLGRPLYQSVSEVNEAEEDWDADDDLNYTQTSIDSNAETSEQDDWDVDDESNYPQTSDNSDAEAYSEEDDNKSGSADCSFHHAPRNSNRVNHDHPALTARQSTTGQGDCEMRTLHDETPIVSGTFTFLMNAQLALICSSGYPG</sequence>
<feature type="non-terminal residue" evidence="2">
    <location>
        <position position="623"/>
    </location>
</feature>
<evidence type="ECO:0008006" key="4">
    <source>
        <dbReference type="Google" id="ProtNLM"/>
    </source>
</evidence>
<accession>A0AAD7EEP6</accession>
<feature type="compositionally biased region" description="Polar residues" evidence="1">
    <location>
        <begin position="507"/>
        <end position="519"/>
    </location>
</feature>
<protein>
    <recommendedName>
        <fullName evidence="4">Protein kinase domain-containing protein</fullName>
    </recommendedName>
</protein>
<feature type="compositionally biased region" description="Acidic residues" evidence="1">
    <location>
        <begin position="494"/>
        <end position="506"/>
    </location>
</feature>
<evidence type="ECO:0000313" key="3">
    <source>
        <dbReference type="Proteomes" id="UP001218218"/>
    </source>
</evidence>
<dbReference type="AlphaFoldDB" id="A0AAD7EEP6"/>
<dbReference type="EMBL" id="JARIHO010000060">
    <property type="protein sequence ID" value="KAJ7315696.1"/>
    <property type="molecule type" value="Genomic_DNA"/>
</dbReference>
<dbReference type="Proteomes" id="UP001218218">
    <property type="component" value="Unassembled WGS sequence"/>
</dbReference>
<feature type="compositionally biased region" description="Acidic residues" evidence="1">
    <location>
        <begin position="540"/>
        <end position="550"/>
    </location>
</feature>
<evidence type="ECO:0000256" key="1">
    <source>
        <dbReference type="SAM" id="MobiDB-lite"/>
    </source>
</evidence>
<feature type="region of interest" description="Disordered" evidence="1">
    <location>
        <begin position="493"/>
        <end position="573"/>
    </location>
</feature>
<evidence type="ECO:0000313" key="2">
    <source>
        <dbReference type="EMBL" id="KAJ7315696.1"/>
    </source>
</evidence>
<feature type="compositionally biased region" description="Acidic residues" evidence="1">
    <location>
        <begin position="520"/>
        <end position="531"/>
    </location>
</feature>
<reference evidence="2" key="1">
    <citation type="submission" date="2023-03" db="EMBL/GenBank/DDBJ databases">
        <title>Massive genome expansion in bonnet fungi (Mycena s.s.) driven by repeated elements and novel gene families across ecological guilds.</title>
        <authorList>
            <consortium name="Lawrence Berkeley National Laboratory"/>
            <person name="Harder C.B."/>
            <person name="Miyauchi S."/>
            <person name="Viragh M."/>
            <person name="Kuo A."/>
            <person name="Thoen E."/>
            <person name="Andreopoulos B."/>
            <person name="Lu D."/>
            <person name="Skrede I."/>
            <person name="Drula E."/>
            <person name="Henrissat B."/>
            <person name="Morin E."/>
            <person name="Kohler A."/>
            <person name="Barry K."/>
            <person name="LaButti K."/>
            <person name="Morin E."/>
            <person name="Salamov A."/>
            <person name="Lipzen A."/>
            <person name="Mereny Z."/>
            <person name="Hegedus B."/>
            <person name="Baldrian P."/>
            <person name="Stursova M."/>
            <person name="Weitz H."/>
            <person name="Taylor A."/>
            <person name="Grigoriev I.V."/>
            <person name="Nagy L.G."/>
            <person name="Martin F."/>
            <person name="Kauserud H."/>
        </authorList>
    </citation>
    <scope>NUCLEOTIDE SEQUENCE</scope>
    <source>
        <strain evidence="2">CBHHK002</strain>
    </source>
</reference>
<proteinExistence type="predicted"/>